<dbReference type="OMA" id="CWLCKAN"/>
<proteinExistence type="predicted"/>
<evidence type="ECO:0000313" key="2">
    <source>
        <dbReference type="Proteomes" id="UP000025227"/>
    </source>
</evidence>
<protein>
    <submittedName>
        <fullName evidence="3">PARP-type domain-containing protein</fullName>
    </submittedName>
</protein>
<evidence type="ECO:0000256" key="1">
    <source>
        <dbReference type="SAM" id="MobiDB-lite"/>
    </source>
</evidence>
<name>A0A7I4YC43_HAECO</name>
<dbReference type="AlphaFoldDB" id="A0A7I4YC43"/>
<dbReference type="OrthoDB" id="5784896at2759"/>
<dbReference type="WBParaSite" id="HCON_00076397-00001">
    <property type="protein sequence ID" value="HCON_00076397-00001"/>
    <property type="gene ID" value="HCON_00076397"/>
</dbReference>
<evidence type="ECO:0000313" key="3">
    <source>
        <dbReference type="WBParaSite" id="HCON_00076397-00001"/>
    </source>
</evidence>
<sequence>MSMELLQFTIDDTIVEIEPSLISKLAKCRNEGLTVTRSAAPGGESMDGQGTSASKKQAATGPKMPSRCWLCKANRLRVVTVGGTGRRILECANRNCLATIEYTDLPEGTIIEQEKATKRNYGWYLRDTSEMVYPSKERLEAFPNPPFEYVPEVLYDSGGRVVVRCPGQRKLVLLQ</sequence>
<keyword evidence="2" id="KW-1185">Reference proteome</keyword>
<accession>A0A7I4YC43</accession>
<feature type="compositionally biased region" description="Polar residues" evidence="1">
    <location>
        <begin position="48"/>
        <end position="57"/>
    </location>
</feature>
<feature type="region of interest" description="Disordered" evidence="1">
    <location>
        <begin position="36"/>
        <end position="64"/>
    </location>
</feature>
<dbReference type="Proteomes" id="UP000025227">
    <property type="component" value="Unplaced"/>
</dbReference>
<reference evidence="3" key="1">
    <citation type="submission" date="2020-12" db="UniProtKB">
        <authorList>
            <consortium name="WormBaseParasite"/>
        </authorList>
    </citation>
    <scope>IDENTIFICATION</scope>
    <source>
        <strain evidence="3">MHco3</strain>
    </source>
</reference>
<organism evidence="2 3">
    <name type="scientific">Haemonchus contortus</name>
    <name type="common">Barber pole worm</name>
    <dbReference type="NCBI Taxonomy" id="6289"/>
    <lineage>
        <taxon>Eukaryota</taxon>
        <taxon>Metazoa</taxon>
        <taxon>Ecdysozoa</taxon>
        <taxon>Nematoda</taxon>
        <taxon>Chromadorea</taxon>
        <taxon>Rhabditida</taxon>
        <taxon>Rhabditina</taxon>
        <taxon>Rhabditomorpha</taxon>
        <taxon>Strongyloidea</taxon>
        <taxon>Trichostrongylidae</taxon>
        <taxon>Haemonchus</taxon>
    </lineage>
</organism>